<feature type="signal peptide" evidence="1">
    <location>
        <begin position="1"/>
        <end position="19"/>
    </location>
</feature>
<name>F3ZRC7_9BACE</name>
<sequence length="322" mass="36330">MKKKYLNLLSMACVGIVLASCSSSDDNTEPQPKDSPYINKVYEFKPAYGQFVNELPAYHDGDTEQAMLAKVNKALVGPNTEMISLGGFGGYVVFGFDHMIENKEGLRDFKVLGNAFYSATKASISKGASSEPGIIMVSYDENKNGKPDDKWYEIAGSEYNNKESIRNYEITYYRPEVEDKEVREEYIRWTDSEGNEGWIPKNTYHRQSYFPNWIAKDQKSITFKGTLLPANAEKKGTDENENWVSYPYEYGYADNMPNSSDESAIDINWAVDENGKSVNLPGIHFVKVYTAVHQQAGWLGEISTEVLGAYDLHLKGEVVKTR</sequence>
<organism evidence="2 3">
    <name type="scientific">Bacteroides coprosuis DSM 18011</name>
    <dbReference type="NCBI Taxonomy" id="679937"/>
    <lineage>
        <taxon>Bacteria</taxon>
        <taxon>Pseudomonadati</taxon>
        <taxon>Bacteroidota</taxon>
        <taxon>Bacteroidia</taxon>
        <taxon>Bacteroidales</taxon>
        <taxon>Bacteroidaceae</taxon>
        <taxon>Bacteroides</taxon>
    </lineage>
</organism>
<dbReference type="PROSITE" id="PS51257">
    <property type="entry name" value="PROKAR_LIPOPROTEIN"/>
    <property type="match status" value="1"/>
</dbReference>
<keyword evidence="3" id="KW-1185">Reference proteome</keyword>
<dbReference type="AlphaFoldDB" id="F3ZRC7"/>
<proteinExistence type="predicted"/>
<evidence type="ECO:0000313" key="3">
    <source>
        <dbReference type="Proteomes" id="UP000018439"/>
    </source>
</evidence>
<evidence type="ECO:0000313" key="2">
    <source>
        <dbReference type="EMBL" id="EGJ71935.1"/>
    </source>
</evidence>
<feature type="chain" id="PRO_5003305431" evidence="1">
    <location>
        <begin position="20"/>
        <end position="322"/>
    </location>
</feature>
<dbReference type="STRING" id="679937.Bcop_1744"/>
<keyword evidence="1" id="KW-0732">Signal</keyword>
<dbReference type="eggNOG" id="COG3391">
    <property type="taxonomic scope" value="Bacteria"/>
</dbReference>
<dbReference type="OrthoDB" id="975810at2"/>
<accession>F3ZRC7</accession>
<protein>
    <submittedName>
        <fullName evidence="2">Putative surface protein</fullName>
    </submittedName>
</protein>
<dbReference type="Proteomes" id="UP000018439">
    <property type="component" value="Chromosome"/>
</dbReference>
<dbReference type="EMBL" id="CM001167">
    <property type="protein sequence ID" value="EGJ71935.1"/>
    <property type="molecule type" value="Genomic_DNA"/>
</dbReference>
<gene>
    <name evidence="2" type="ORF">Bcop_1744</name>
</gene>
<reference evidence="2 3" key="1">
    <citation type="journal article" date="2011" name="Stand. Genomic Sci.">
        <title>Non-contiguous finished genome sequence of Bacteroides coprosuis type strain (PC139).</title>
        <authorList>
            <person name="Land M."/>
            <person name="Held B."/>
            <person name="Gronow S."/>
            <person name="Abt B."/>
            <person name="Lucas S."/>
            <person name="Del Rio T.G."/>
            <person name="Nolan M."/>
            <person name="Tice H."/>
            <person name="Cheng J.F."/>
            <person name="Pitluck S."/>
            <person name="Liolios K."/>
            <person name="Pagani I."/>
            <person name="Ivanova N."/>
            <person name="Mavromatis K."/>
            <person name="Mikhailova N."/>
            <person name="Pati A."/>
            <person name="Tapia R."/>
            <person name="Han C."/>
            <person name="Goodwin L."/>
            <person name="Chen A."/>
            <person name="Palaniappan K."/>
            <person name="Hauser L."/>
            <person name="Brambilla E.M."/>
            <person name="Rohde M."/>
            <person name="Goker M."/>
            <person name="Detter J.C."/>
            <person name="Woyke T."/>
            <person name="Bristow J."/>
            <person name="Eisen J.A."/>
            <person name="Markowitz V."/>
            <person name="Hugenholtz P."/>
            <person name="Kyrpides N.C."/>
            <person name="Klenk H.P."/>
            <person name="Lapidus A."/>
        </authorList>
    </citation>
    <scope>NUCLEOTIDE SEQUENCE</scope>
    <source>
        <strain evidence="2 3">DSM 18011</strain>
    </source>
</reference>
<dbReference type="HOGENOM" id="CLU_032634_0_0_10"/>
<evidence type="ECO:0000256" key="1">
    <source>
        <dbReference type="SAM" id="SignalP"/>
    </source>
</evidence>